<feature type="compositionally biased region" description="Polar residues" evidence="1">
    <location>
        <begin position="113"/>
        <end position="123"/>
    </location>
</feature>
<feature type="region of interest" description="Disordered" evidence="1">
    <location>
        <begin position="113"/>
        <end position="138"/>
    </location>
</feature>
<evidence type="ECO:0008006" key="4">
    <source>
        <dbReference type="Google" id="ProtNLM"/>
    </source>
</evidence>
<evidence type="ECO:0000256" key="1">
    <source>
        <dbReference type="SAM" id="MobiDB-lite"/>
    </source>
</evidence>
<dbReference type="Proteomes" id="UP000184550">
    <property type="component" value="Unassembled WGS sequence"/>
</dbReference>
<protein>
    <recommendedName>
        <fullName evidence="4">DnaD domain-containing protein</fullName>
    </recommendedName>
</protein>
<organism evidence="2 3">
    <name type="scientific">Planktothrix serta PCC 8927</name>
    <dbReference type="NCBI Taxonomy" id="671068"/>
    <lineage>
        <taxon>Bacteria</taxon>
        <taxon>Bacillati</taxon>
        <taxon>Cyanobacteriota</taxon>
        <taxon>Cyanophyceae</taxon>
        <taxon>Oscillatoriophycideae</taxon>
        <taxon>Oscillatoriales</taxon>
        <taxon>Microcoleaceae</taxon>
        <taxon>Planktothrix</taxon>
    </lineage>
</organism>
<evidence type="ECO:0000313" key="2">
    <source>
        <dbReference type="EMBL" id="VXD25617.1"/>
    </source>
</evidence>
<dbReference type="EMBL" id="CZCU02000169">
    <property type="protein sequence ID" value="VXD25617.1"/>
    <property type="molecule type" value="Genomic_DNA"/>
</dbReference>
<evidence type="ECO:0000313" key="3">
    <source>
        <dbReference type="Proteomes" id="UP000184550"/>
    </source>
</evidence>
<dbReference type="OrthoDB" id="494931at2"/>
<dbReference type="RefSeq" id="WP_083626909.1">
    <property type="nucleotide sequence ID" value="NZ_LR734888.1"/>
</dbReference>
<keyword evidence="3" id="KW-1185">Reference proteome</keyword>
<reference evidence="2" key="1">
    <citation type="submission" date="2019-10" db="EMBL/GenBank/DDBJ databases">
        <authorList>
            <consortium name="Genoscope - CEA"/>
            <person name="William W."/>
        </authorList>
    </citation>
    <scope>NUCLEOTIDE SEQUENCE [LARGE SCALE GENOMIC DNA]</scope>
    <source>
        <strain evidence="2">BBR_PRJEB10992</strain>
    </source>
</reference>
<dbReference type="AlphaFoldDB" id="A0A7Z9C1Z0"/>
<accession>A0A7Z9C1Z0</accession>
<proteinExistence type="predicted"/>
<name>A0A7Z9C1Z0_9CYAN</name>
<comment type="caution">
    <text evidence="2">The sequence shown here is derived from an EMBL/GenBank/DDBJ whole genome shotgun (WGS) entry which is preliminary data.</text>
</comment>
<sequence>MFALEFPFSDGEEWQLQTETLNLPSVEASDLLKYYGFDLSDQTSEKIVAQWLEQYPPNWIFLAMLEALYQGRYKAISVEQLLIYWQRRGEPIYHFTPDFEDLIYHHLPQNLLGESQNPRTPVTHQFRESTTEEPDETERLSLKHPDFYKKLKGFMNDV</sequence>
<gene>
    <name evidence="2" type="ORF">PL8927_900018</name>
</gene>